<feature type="region of interest" description="Disordered" evidence="1">
    <location>
        <begin position="34"/>
        <end position="57"/>
    </location>
</feature>
<evidence type="ECO:0000313" key="2">
    <source>
        <dbReference type="EMBL" id="MPC74835.1"/>
    </source>
</evidence>
<accession>A0A5B7HYA2</accession>
<comment type="caution">
    <text evidence="2">The sequence shown here is derived from an EMBL/GenBank/DDBJ whole genome shotgun (WGS) entry which is preliminary data.</text>
</comment>
<dbReference type="EMBL" id="VSRR010039802">
    <property type="protein sequence ID" value="MPC74835.1"/>
    <property type="molecule type" value="Genomic_DNA"/>
</dbReference>
<evidence type="ECO:0000313" key="3">
    <source>
        <dbReference type="Proteomes" id="UP000324222"/>
    </source>
</evidence>
<protein>
    <submittedName>
        <fullName evidence="2">Uncharacterized protein</fullName>
    </submittedName>
</protein>
<name>A0A5B7HYA2_PORTR</name>
<gene>
    <name evidence="2" type="ORF">E2C01_069211</name>
</gene>
<dbReference type="Proteomes" id="UP000324222">
    <property type="component" value="Unassembled WGS sequence"/>
</dbReference>
<evidence type="ECO:0000256" key="1">
    <source>
        <dbReference type="SAM" id="MobiDB-lite"/>
    </source>
</evidence>
<dbReference type="AlphaFoldDB" id="A0A5B7HYA2"/>
<sequence>MGWKPSKFHHLIVLQETEAVPDLLKGGVVRQGPHLGTSHCLGSRSPPRGCISRKRSR</sequence>
<organism evidence="2 3">
    <name type="scientific">Portunus trituberculatus</name>
    <name type="common">Swimming crab</name>
    <name type="synonym">Neptunus trituberculatus</name>
    <dbReference type="NCBI Taxonomy" id="210409"/>
    <lineage>
        <taxon>Eukaryota</taxon>
        <taxon>Metazoa</taxon>
        <taxon>Ecdysozoa</taxon>
        <taxon>Arthropoda</taxon>
        <taxon>Crustacea</taxon>
        <taxon>Multicrustacea</taxon>
        <taxon>Malacostraca</taxon>
        <taxon>Eumalacostraca</taxon>
        <taxon>Eucarida</taxon>
        <taxon>Decapoda</taxon>
        <taxon>Pleocyemata</taxon>
        <taxon>Brachyura</taxon>
        <taxon>Eubrachyura</taxon>
        <taxon>Portunoidea</taxon>
        <taxon>Portunidae</taxon>
        <taxon>Portuninae</taxon>
        <taxon>Portunus</taxon>
    </lineage>
</organism>
<reference evidence="2 3" key="1">
    <citation type="submission" date="2019-05" db="EMBL/GenBank/DDBJ databases">
        <title>Another draft genome of Portunus trituberculatus and its Hox gene families provides insights of decapod evolution.</title>
        <authorList>
            <person name="Jeong J.-H."/>
            <person name="Song I."/>
            <person name="Kim S."/>
            <person name="Choi T."/>
            <person name="Kim D."/>
            <person name="Ryu S."/>
            <person name="Kim W."/>
        </authorList>
    </citation>
    <scope>NUCLEOTIDE SEQUENCE [LARGE SCALE GENOMIC DNA]</scope>
    <source>
        <tissue evidence="2">Muscle</tissue>
    </source>
</reference>
<keyword evidence="3" id="KW-1185">Reference proteome</keyword>
<proteinExistence type="predicted"/>